<dbReference type="Pfam" id="PF11638">
    <property type="entry name" value="DnaA_N"/>
    <property type="match status" value="1"/>
</dbReference>
<comment type="domain">
    <text evidence="8">Domain I is involved in oligomerization and binding regulators, domain II is flexibile and of varying length in different bacteria, domain III forms the AAA+ region, while domain IV binds dsDNA.</text>
</comment>
<dbReference type="GO" id="GO:0005524">
    <property type="term" value="F:ATP binding"/>
    <property type="evidence" value="ECO:0007669"/>
    <property type="project" value="UniProtKB-UniRule"/>
</dbReference>
<dbReference type="HAMAP" id="MF_00377">
    <property type="entry name" value="DnaA_bact"/>
    <property type="match status" value="1"/>
</dbReference>
<comment type="similarity">
    <text evidence="1 8 11">Belongs to the DnaA family.</text>
</comment>
<dbReference type="InterPro" id="IPR013317">
    <property type="entry name" value="DnaA_dom"/>
</dbReference>
<evidence type="ECO:0000256" key="4">
    <source>
        <dbReference type="ARBA" id="ARBA00022741"/>
    </source>
</evidence>
<accession>A0A0G1FFF3</accession>
<evidence type="ECO:0000256" key="3">
    <source>
        <dbReference type="ARBA" id="ARBA00022705"/>
    </source>
</evidence>
<dbReference type="PANTHER" id="PTHR30050:SF2">
    <property type="entry name" value="CHROMOSOMAL REPLICATION INITIATOR PROTEIN DNAA"/>
    <property type="match status" value="1"/>
</dbReference>
<gene>
    <name evidence="8" type="primary">dnaA</name>
    <name evidence="14" type="ORF">UV59_C0006G0039</name>
</gene>
<protein>
    <recommendedName>
        <fullName evidence="8 9">Chromosomal replication initiator protein DnaA</fullName>
    </recommendedName>
</protein>
<dbReference type="Pfam" id="PF08299">
    <property type="entry name" value="Bac_DnaA_C"/>
    <property type="match status" value="1"/>
</dbReference>
<evidence type="ECO:0000256" key="9">
    <source>
        <dbReference type="NCBIfam" id="TIGR00362"/>
    </source>
</evidence>
<evidence type="ECO:0000256" key="5">
    <source>
        <dbReference type="ARBA" id="ARBA00022840"/>
    </source>
</evidence>
<feature type="binding site" evidence="8">
    <location>
        <position position="161"/>
    </location>
    <ligand>
        <name>ATP</name>
        <dbReference type="ChEBI" id="CHEBI:30616"/>
    </ligand>
</feature>
<reference evidence="14 15" key="1">
    <citation type="journal article" date="2015" name="Nature">
        <title>rRNA introns, odd ribosomes, and small enigmatic genomes across a large radiation of phyla.</title>
        <authorList>
            <person name="Brown C.T."/>
            <person name="Hug L.A."/>
            <person name="Thomas B.C."/>
            <person name="Sharon I."/>
            <person name="Castelle C.J."/>
            <person name="Singh A."/>
            <person name="Wilkins M.J."/>
            <person name="Williams K.H."/>
            <person name="Banfield J.F."/>
        </authorList>
    </citation>
    <scope>NUCLEOTIDE SEQUENCE [LARGE SCALE GENOMIC DNA]</scope>
</reference>
<dbReference type="Proteomes" id="UP000034543">
    <property type="component" value="Unassembled WGS sequence"/>
</dbReference>
<dbReference type="Gene3D" id="1.10.1750.10">
    <property type="match status" value="1"/>
</dbReference>
<dbReference type="EMBL" id="LCFB01000006">
    <property type="protein sequence ID" value="KKS85583.1"/>
    <property type="molecule type" value="Genomic_DNA"/>
</dbReference>
<dbReference type="PRINTS" id="PR00051">
    <property type="entry name" value="DNAA"/>
</dbReference>
<dbReference type="GO" id="GO:0006275">
    <property type="term" value="P:regulation of DNA replication"/>
    <property type="evidence" value="ECO:0007669"/>
    <property type="project" value="UniProtKB-UniRule"/>
</dbReference>
<name>A0A0G1FFF3_9BACT</name>
<dbReference type="GO" id="GO:0003688">
    <property type="term" value="F:DNA replication origin binding"/>
    <property type="evidence" value="ECO:0007669"/>
    <property type="project" value="UniProtKB-UniRule"/>
</dbReference>
<dbReference type="PANTHER" id="PTHR30050">
    <property type="entry name" value="CHROMOSOMAL REPLICATION INITIATOR PROTEIN DNAA"/>
    <property type="match status" value="1"/>
</dbReference>
<dbReference type="AlphaFoldDB" id="A0A0G1FFF3"/>
<evidence type="ECO:0000256" key="6">
    <source>
        <dbReference type="ARBA" id="ARBA00023121"/>
    </source>
</evidence>
<evidence type="ECO:0000256" key="8">
    <source>
        <dbReference type="HAMAP-Rule" id="MF_00377"/>
    </source>
</evidence>
<dbReference type="STRING" id="1618436.UV59_C0006G0039"/>
<evidence type="ECO:0000256" key="2">
    <source>
        <dbReference type="ARBA" id="ARBA00022490"/>
    </source>
</evidence>
<feature type="binding site" evidence="8">
    <location>
        <position position="157"/>
    </location>
    <ligand>
        <name>ATP</name>
        <dbReference type="ChEBI" id="CHEBI:30616"/>
    </ligand>
</feature>
<dbReference type="NCBIfam" id="TIGR00362">
    <property type="entry name" value="DnaA"/>
    <property type="match status" value="1"/>
</dbReference>
<comment type="subunit">
    <text evidence="8">Oligomerizes as a right-handed, spiral filament on DNA at oriC.</text>
</comment>
<comment type="subcellular location">
    <subcellularLocation>
        <location evidence="8">Cytoplasm</location>
    </subcellularLocation>
</comment>
<dbReference type="SMART" id="SM00382">
    <property type="entry name" value="AAA"/>
    <property type="match status" value="1"/>
</dbReference>
<proteinExistence type="inferred from homology"/>
<dbReference type="GO" id="GO:0006270">
    <property type="term" value="P:DNA replication initiation"/>
    <property type="evidence" value="ECO:0007669"/>
    <property type="project" value="UniProtKB-UniRule"/>
</dbReference>
<organism evidence="14 15">
    <name type="scientific">Candidatus Gottesmanbacteria bacterium GW2011_GWA1_43_11</name>
    <dbReference type="NCBI Taxonomy" id="1618436"/>
    <lineage>
        <taxon>Bacteria</taxon>
        <taxon>Candidatus Gottesmaniibacteriota</taxon>
    </lineage>
</organism>
<dbReference type="InterPro" id="IPR001957">
    <property type="entry name" value="Chromosome_initiator_DnaA"/>
</dbReference>
<feature type="domain" description="Chromosomal replication initiator DnaA C-terminal" evidence="13">
    <location>
        <begin position="360"/>
        <end position="429"/>
    </location>
</feature>
<keyword evidence="6 8" id="KW-0446">Lipid-binding</keyword>
<comment type="caution">
    <text evidence="8">Lacks conserved residue(s) required for the propagation of feature annotation.</text>
</comment>
<dbReference type="CDD" id="cd06571">
    <property type="entry name" value="Bac_DnaA_C"/>
    <property type="match status" value="1"/>
</dbReference>
<dbReference type="InterPro" id="IPR010921">
    <property type="entry name" value="Trp_repressor/repl_initiator"/>
</dbReference>
<dbReference type="SMART" id="SM00760">
    <property type="entry name" value="Bac_DnaA_C"/>
    <property type="match status" value="1"/>
</dbReference>
<evidence type="ECO:0000259" key="12">
    <source>
        <dbReference type="SMART" id="SM00382"/>
    </source>
</evidence>
<keyword evidence="7 8" id="KW-0238">DNA-binding</keyword>
<feature type="domain" description="AAA+ ATPase" evidence="12">
    <location>
        <begin position="146"/>
        <end position="276"/>
    </location>
</feature>
<keyword evidence="4 8" id="KW-0547">Nucleotide-binding</keyword>
<dbReference type="InterPro" id="IPR038454">
    <property type="entry name" value="DnaA_N_sf"/>
</dbReference>
<dbReference type="Gene3D" id="3.40.50.300">
    <property type="entry name" value="P-loop containing nucleotide triphosphate hydrolases"/>
    <property type="match status" value="1"/>
</dbReference>
<dbReference type="GO" id="GO:0008289">
    <property type="term" value="F:lipid binding"/>
    <property type="evidence" value="ECO:0007669"/>
    <property type="project" value="UniProtKB-KW"/>
</dbReference>
<evidence type="ECO:0000313" key="14">
    <source>
        <dbReference type="EMBL" id="KKS85583.1"/>
    </source>
</evidence>
<feature type="region of interest" description="Domain IV, binds dsDNA" evidence="8">
    <location>
        <begin position="329"/>
        <end position="452"/>
    </location>
</feature>
<dbReference type="SUPFAM" id="SSF52540">
    <property type="entry name" value="P-loop containing nucleoside triphosphate hydrolases"/>
    <property type="match status" value="1"/>
</dbReference>
<dbReference type="InterPro" id="IPR013159">
    <property type="entry name" value="DnaA_C"/>
</dbReference>
<keyword evidence="3 8" id="KW-0235">DNA replication</keyword>
<dbReference type="CDD" id="cd00009">
    <property type="entry name" value="AAA"/>
    <property type="match status" value="1"/>
</dbReference>
<dbReference type="InterPro" id="IPR024633">
    <property type="entry name" value="DnaA_N_dom"/>
</dbReference>
<dbReference type="InterPro" id="IPR003593">
    <property type="entry name" value="AAA+_ATPase"/>
</dbReference>
<evidence type="ECO:0000259" key="13">
    <source>
        <dbReference type="SMART" id="SM00760"/>
    </source>
</evidence>
<evidence type="ECO:0000313" key="15">
    <source>
        <dbReference type="Proteomes" id="UP000034543"/>
    </source>
</evidence>
<dbReference type="GO" id="GO:0005886">
    <property type="term" value="C:plasma membrane"/>
    <property type="evidence" value="ECO:0007669"/>
    <property type="project" value="TreeGrafter"/>
</dbReference>
<dbReference type="FunFam" id="3.40.50.300:FF:000668">
    <property type="entry name" value="Chromosomal replication initiator protein DnaA"/>
    <property type="match status" value="1"/>
</dbReference>
<dbReference type="PATRIC" id="fig|1618436.3.peg.334"/>
<comment type="function">
    <text evidence="8 10">Plays an essential role in the initiation and regulation of chromosomal replication. ATP-DnaA binds to the origin of replication (oriC) to initiate formation of the DNA replication initiation complex once per cell cycle. Binds the DnaA box (a 9 base pair repeat at the origin) and separates the double-stranded (ds)DNA. Forms a right-handed helical filament on oriC DNA; dsDNA binds to the exterior of the filament while single-stranded (ss)DNA is stabiized in the filament's interior. The ATP-DnaA-oriC complex binds and stabilizes one strand of the AT-rich DNA unwinding element (DUE), permitting loading of DNA polymerase. After initiation quickly degrades to an ADP-DnaA complex that is not apt for DNA replication. Binds acidic phospholipids.</text>
</comment>
<dbReference type="InterPro" id="IPR020591">
    <property type="entry name" value="Chromosome_initiator_DnaA-like"/>
</dbReference>
<evidence type="ECO:0000256" key="7">
    <source>
        <dbReference type="ARBA" id="ARBA00023125"/>
    </source>
</evidence>
<feature type="region of interest" description="Domain I, interacts with DnaA modulators" evidence="8">
    <location>
        <begin position="1"/>
        <end position="88"/>
    </location>
</feature>
<feature type="binding site" evidence="8">
    <location>
        <position position="159"/>
    </location>
    <ligand>
        <name>ATP</name>
        <dbReference type="ChEBI" id="CHEBI:30616"/>
    </ligand>
</feature>
<keyword evidence="2 8" id="KW-0963">Cytoplasm</keyword>
<evidence type="ECO:0000256" key="11">
    <source>
        <dbReference type="RuleBase" id="RU004227"/>
    </source>
</evidence>
<dbReference type="Gene3D" id="3.30.300.180">
    <property type="match status" value="1"/>
</dbReference>
<dbReference type="Pfam" id="PF00308">
    <property type="entry name" value="Bac_DnaA"/>
    <property type="match status" value="1"/>
</dbReference>
<evidence type="ECO:0000256" key="1">
    <source>
        <dbReference type="ARBA" id="ARBA00006583"/>
    </source>
</evidence>
<dbReference type="Gene3D" id="1.10.8.60">
    <property type="match status" value="1"/>
</dbReference>
<dbReference type="GO" id="GO:0005737">
    <property type="term" value="C:cytoplasm"/>
    <property type="evidence" value="ECO:0007669"/>
    <property type="project" value="UniProtKB-SubCell"/>
</dbReference>
<dbReference type="InterPro" id="IPR027417">
    <property type="entry name" value="P-loop_NTPase"/>
</dbReference>
<comment type="caution">
    <text evidence="14">The sequence shown here is derived from an EMBL/GenBank/DDBJ whole genome shotgun (WGS) entry which is preliminary data.</text>
</comment>
<keyword evidence="5 8" id="KW-0067">ATP-binding</keyword>
<sequence>MEHAKLWRLVLDELEISVSNPTFRTFFAKSTLVGFESGVATIGCANAVATQMIETRYYALIKKILDKHSGQNTSLLFKISGGAEHQESPGPLFSPAPASPVSQPAAQLMRPHHLRGDYTFELFAVSTSNQMAYAAATAVAATPGTSYNPLFFYGGVGVGKTHLMQAIGTAVLMKKPQTRIIYCMGEEFTNEIIDAIQTKTTKRFKNKYRSAQILLIDDIQFIAGKNAVQEEFFHTFNAIQREGGQIVLTSDRPPQEIERLEERLRSRFEQGLLVDVQNPDFELRCAILRIKAQQRGIDLKMPIAQILAAPTESVRKLEGLLTRLVTEAELTKQPITDVLARRLVGLPENSEPNPLRRVVTPRQVLEAVSRKFGTTSTELKGTNRSRPIVRPRQILMYLLRTDLGLPLDEVGALVGGRDHSTVLHAVSAVKGLMSTNPQTLEDISGIKQELFG</sequence>
<evidence type="ECO:0000256" key="10">
    <source>
        <dbReference type="RuleBase" id="RU000577"/>
    </source>
</evidence>
<feature type="binding site" evidence="8">
    <location>
        <position position="160"/>
    </location>
    <ligand>
        <name>ATP</name>
        <dbReference type="ChEBI" id="CHEBI:30616"/>
    </ligand>
</feature>
<dbReference type="SUPFAM" id="SSF48295">
    <property type="entry name" value="TrpR-like"/>
    <property type="match status" value="1"/>
</dbReference>